<dbReference type="EMBL" id="VSSQ01068403">
    <property type="protein sequence ID" value="MPN20599.1"/>
    <property type="molecule type" value="Genomic_DNA"/>
</dbReference>
<name>A0A645G468_9ZZZZ</name>
<protein>
    <submittedName>
        <fullName evidence="1">Uncharacterized protein</fullName>
    </submittedName>
</protein>
<gene>
    <name evidence="1" type="ORF">SDC9_167978</name>
</gene>
<dbReference type="AntiFam" id="ANF00149">
    <property type="entry name" value="Shadow ORF (opposite cshA)"/>
</dbReference>
<comment type="caution">
    <text evidence="1">The sequence shown here is derived from an EMBL/GenBank/DDBJ whole genome shotgun (WGS) entry which is preliminary data.</text>
</comment>
<reference evidence="1" key="1">
    <citation type="submission" date="2019-08" db="EMBL/GenBank/DDBJ databases">
        <authorList>
            <person name="Kucharzyk K."/>
            <person name="Murdoch R.W."/>
            <person name="Higgins S."/>
            <person name="Loffler F."/>
        </authorList>
    </citation>
    <scope>NUCLEOTIDE SEQUENCE</scope>
</reference>
<dbReference type="AlphaFoldDB" id="A0A645G468"/>
<organism evidence="1">
    <name type="scientific">bioreactor metagenome</name>
    <dbReference type="NCBI Taxonomy" id="1076179"/>
    <lineage>
        <taxon>unclassified sequences</taxon>
        <taxon>metagenomes</taxon>
        <taxon>ecological metagenomes</taxon>
    </lineage>
</organism>
<proteinExistence type="predicted"/>
<accession>A0A645G468</accession>
<sequence>MRQLRQIEGALLEVVHDASGSADDHVDAAAQCRQLDAVALPAVDGQHAYTLHLGRVRLERLADLQGELAGGGEHQCLRGLLVHVEVFEDRQREGGGLAGAGLRLADDIASGQQRGNGRHLNGRGGLIAEVSDRCEHRPGDAELLE</sequence>
<evidence type="ECO:0000313" key="1">
    <source>
        <dbReference type="EMBL" id="MPN20599.1"/>
    </source>
</evidence>